<dbReference type="NCBIfam" id="TIGR00876">
    <property type="entry name" value="tal_mycobact"/>
    <property type="match status" value="1"/>
</dbReference>
<evidence type="ECO:0000256" key="10">
    <source>
        <dbReference type="ARBA" id="ARBA00023270"/>
    </source>
</evidence>
<dbReference type="UniPathway" id="UPA00115">
    <property type="reaction ID" value="UER00414"/>
</dbReference>
<dbReference type="HAMAP" id="MF_00493">
    <property type="entry name" value="Transaldolase_2"/>
    <property type="match status" value="1"/>
</dbReference>
<evidence type="ECO:0000256" key="2">
    <source>
        <dbReference type="ARBA" id="ARBA00004496"/>
    </source>
</evidence>
<dbReference type="Gene3D" id="3.20.20.70">
    <property type="entry name" value="Aldolase class I"/>
    <property type="match status" value="1"/>
</dbReference>
<comment type="catalytic activity">
    <reaction evidence="11 12">
        <text>D-sedoheptulose 7-phosphate + D-glyceraldehyde 3-phosphate = D-erythrose 4-phosphate + beta-D-fructose 6-phosphate</text>
        <dbReference type="Rhea" id="RHEA:17053"/>
        <dbReference type="ChEBI" id="CHEBI:16897"/>
        <dbReference type="ChEBI" id="CHEBI:57483"/>
        <dbReference type="ChEBI" id="CHEBI:57634"/>
        <dbReference type="ChEBI" id="CHEBI:59776"/>
        <dbReference type="EC" id="2.2.1.2"/>
    </reaction>
</comment>
<dbReference type="SUPFAM" id="SSF51569">
    <property type="entry name" value="Aldolase"/>
    <property type="match status" value="1"/>
</dbReference>
<dbReference type="PANTHER" id="PTHR10683:SF31">
    <property type="entry name" value="TRANSALDOLASE"/>
    <property type="match status" value="1"/>
</dbReference>
<feature type="active site" description="Schiff-base intermediate with substrate" evidence="12">
    <location>
        <position position="139"/>
    </location>
</feature>
<dbReference type="InterPro" id="IPR018225">
    <property type="entry name" value="Transaldolase_AS"/>
</dbReference>
<dbReference type="CDD" id="cd00955">
    <property type="entry name" value="Transaldolase_like"/>
    <property type="match status" value="1"/>
</dbReference>
<dbReference type="InterPro" id="IPR001585">
    <property type="entry name" value="TAL/FSA"/>
</dbReference>
<dbReference type="AlphaFoldDB" id="C3PG46"/>
<proteinExistence type="inferred from homology"/>
<evidence type="ECO:0000313" key="13">
    <source>
        <dbReference type="EMBL" id="ACP32800.1"/>
    </source>
</evidence>
<evidence type="ECO:0000256" key="9">
    <source>
        <dbReference type="ARBA" id="ARBA00023126"/>
    </source>
</evidence>
<dbReference type="GeneID" id="31923830"/>
<keyword evidence="10 12" id="KW-0704">Schiff base</keyword>
<keyword evidence="8 12" id="KW-0808">Transferase</keyword>
<name>C3PG46_CORA7</name>
<dbReference type="EC" id="2.2.1.2" evidence="5 12"/>
<dbReference type="HOGENOM" id="CLU_050771_1_0_11"/>
<evidence type="ECO:0000256" key="3">
    <source>
        <dbReference type="ARBA" id="ARBA00004857"/>
    </source>
</evidence>
<evidence type="ECO:0000256" key="7">
    <source>
        <dbReference type="ARBA" id="ARBA00022490"/>
    </source>
</evidence>
<evidence type="ECO:0000256" key="1">
    <source>
        <dbReference type="ARBA" id="ARBA00003518"/>
    </source>
</evidence>
<dbReference type="PANTHER" id="PTHR10683">
    <property type="entry name" value="TRANSALDOLASE"/>
    <property type="match status" value="1"/>
</dbReference>
<evidence type="ECO:0000256" key="11">
    <source>
        <dbReference type="ARBA" id="ARBA00048810"/>
    </source>
</evidence>
<evidence type="ECO:0000256" key="4">
    <source>
        <dbReference type="ARBA" id="ARBA00008426"/>
    </source>
</evidence>
<comment type="similarity">
    <text evidence="4 12">Belongs to the transaldolase family. Type 2 subfamily.</text>
</comment>
<dbReference type="PROSITE" id="PS01054">
    <property type="entry name" value="TRANSALDOLASE_1"/>
    <property type="match status" value="1"/>
</dbReference>
<dbReference type="eggNOG" id="COG0176">
    <property type="taxonomic scope" value="Bacteria"/>
</dbReference>
<evidence type="ECO:0000256" key="8">
    <source>
        <dbReference type="ARBA" id="ARBA00022679"/>
    </source>
</evidence>
<dbReference type="KEGG" id="car:cauri_1207"/>
<keyword evidence="7 12" id="KW-0963">Cytoplasm</keyword>
<dbReference type="EMBL" id="CP001601">
    <property type="protein sequence ID" value="ACP32800.1"/>
    <property type="molecule type" value="Genomic_DNA"/>
</dbReference>
<dbReference type="NCBIfam" id="NF002881">
    <property type="entry name" value="PRK03343.1"/>
    <property type="match status" value="1"/>
</dbReference>
<dbReference type="GO" id="GO:0004801">
    <property type="term" value="F:transaldolase activity"/>
    <property type="evidence" value="ECO:0007669"/>
    <property type="project" value="UniProtKB-UniRule"/>
</dbReference>
<dbReference type="Pfam" id="PF00923">
    <property type="entry name" value="TAL_FSA"/>
    <property type="match status" value="1"/>
</dbReference>
<organism evidence="13 14">
    <name type="scientific">Corynebacterium aurimucosum (strain ATCC 700975 / DSM 44827 / CIP 107346 / CN-1)</name>
    <name type="common">Corynebacterium nigricans</name>
    <dbReference type="NCBI Taxonomy" id="548476"/>
    <lineage>
        <taxon>Bacteria</taxon>
        <taxon>Bacillati</taxon>
        <taxon>Actinomycetota</taxon>
        <taxon>Actinomycetes</taxon>
        <taxon>Mycobacteriales</taxon>
        <taxon>Corynebacteriaceae</taxon>
        <taxon>Corynebacterium</taxon>
    </lineage>
</organism>
<dbReference type="Proteomes" id="UP000002077">
    <property type="component" value="Chromosome"/>
</dbReference>
<keyword evidence="9 12" id="KW-0570">Pentose shunt</keyword>
<dbReference type="STRING" id="548476.cauri_1207"/>
<accession>C3PG46</accession>
<dbReference type="GO" id="GO:0005737">
    <property type="term" value="C:cytoplasm"/>
    <property type="evidence" value="ECO:0007669"/>
    <property type="project" value="UniProtKB-SubCell"/>
</dbReference>
<evidence type="ECO:0000256" key="5">
    <source>
        <dbReference type="ARBA" id="ARBA00013151"/>
    </source>
</evidence>
<evidence type="ECO:0000313" key="14">
    <source>
        <dbReference type="Proteomes" id="UP000002077"/>
    </source>
</evidence>
<sequence length="362" mass="38956">MTHIDDLARLGTSTWLDDLSRERLDSGNLRELLDTKSIVGVTTNPAIFAAAMSSGNSYDTDIAALKEKSATADEAVYSLAIDDVRNACDVFTEIYEKSGGRDGRVSIEVDPRISADAEATLEQARELWAKVARPNLMIKIPATDGSLPAISDALAEGISVNVTLIFSVERYAQVIAAYKEGIKRAAAAGKEVSTIHSVASFFVSRLDTEVDKRLELTGSDEALALRGKAGVANAQRAYALFRKEFKEGGEDLPADANPQRPLWASTGVKNPDYPATLYVSELAGPETVNTMPEKTIDAVLEQGNLHGDTLTDSAAQAEQVWSQLEAVGIDFADVFAVLEKEGVDKFVDAWEALLASLTDRLA</sequence>
<dbReference type="InterPro" id="IPR013785">
    <property type="entry name" value="Aldolase_TIM"/>
</dbReference>
<evidence type="ECO:0000256" key="6">
    <source>
        <dbReference type="ARBA" id="ARBA00018292"/>
    </source>
</evidence>
<protein>
    <recommendedName>
        <fullName evidence="6 12">Transaldolase</fullName>
        <ecNumber evidence="5 12">2.2.1.2</ecNumber>
    </recommendedName>
</protein>
<comment type="function">
    <text evidence="1 12">Transaldolase is important for the balance of metabolites in the pentose-phosphate pathway.</text>
</comment>
<gene>
    <name evidence="12 13" type="primary">tal</name>
    <name evidence="13" type="ordered locus">cauri_1207</name>
</gene>
<keyword evidence="14" id="KW-1185">Reference proteome</keyword>
<dbReference type="GO" id="GO:0005975">
    <property type="term" value="P:carbohydrate metabolic process"/>
    <property type="evidence" value="ECO:0007669"/>
    <property type="project" value="InterPro"/>
</dbReference>
<dbReference type="InterPro" id="IPR004732">
    <property type="entry name" value="Transaldolase_2"/>
</dbReference>
<evidence type="ECO:0000256" key="12">
    <source>
        <dbReference type="HAMAP-Rule" id="MF_00493"/>
    </source>
</evidence>
<reference evidence="13 14" key="1">
    <citation type="journal article" date="2010" name="BMC Genomics">
        <title>Complete genome sequence and lifestyle of black-pigmented Corynebacterium aurimucosum ATCC 700975 (formerly C. nigricans CN-1) isolated from a vaginal swab of a woman with spontaneous abortion.</title>
        <authorList>
            <person name="Trost E."/>
            <person name="Gotker S."/>
            <person name="Schneider J."/>
            <person name="Schneiker-Bekel S."/>
            <person name="Szczepanowski R."/>
            <person name="Tilker A."/>
            <person name="Viehoever P."/>
            <person name="Arnold W."/>
            <person name="Bekel T."/>
            <person name="Blom J."/>
            <person name="Gartemann K.H."/>
            <person name="Linke B."/>
            <person name="Goesmann A."/>
            <person name="Puhler A."/>
            <person name="Shukla S.K."/>
            <person name="Tauch A."/>
        </authorList>
    </citation>
    <scope>NUCLEOTIDE SEQUENCE [LARGE SCALE GENOMIC DNA]</scope>
    <source>
        <strain evidence="14">ATCC 700975 / DSM 44827 / CIP 107346 / CN-1</strain>
    </source>
</reference>
<dbReference type="PIRSF" id="PIRSF036915">
    <property type="entry name" value="Trnald_Bac_Plnt"/>
    <property type="match status" value="1"/>
</dbReference>
<dbReference type="OrthoDB" id="9809101at2"/>
<comment type="subcellular location">
    <subcellularLocation>
        <location evidence="2 12">Cytoplasm</location>
    </subcellularLocation>
</comment>
<comment type="pathway">
    <text evidence="3 12">Carbohydrate degradation; pentose phosphate pathway; D-glyceraldehyde 3-phosphate and beta-D-fructose 6-phosphate from D-ribose 5-phosphate and D-xylulose 5-phosphate (non-oxidative stage): step 2/3.</text>
</comment>
<dbReference type="RefSeq" id="WP_010186756.1">
    <property type="nucleotide sequence ID" value="NC_012590.1"/>
</dbReference>
<dbReference type="GO" id="GO:0006098">
    <property type="term" value="P:pentose-phosphate shunt"/>
    <property type="evidence" value="ECO:0007669"/>
    <property type="project" value="UniProtKB-UniRule"/>
</dbReference>